<name>A0A1M7LCB8_9RHOB</name>
<keyword evidence="2" id="KW-1185">Reference proteome</keyword>
<protein>
    <recommendedName>
        <fullName evidence="3">Aspartate aminotransferase family protein</fullName>
    </recommendedName>
</protein>
<dbReference type="AlphaFoldDB" id="A0A1M7LCB8"/>
<feature type="non-terminal residue" evidence="1">
    <location>
        <position position="1"/>
    </location>
</feature>
<organism evidence="1 2">
    <name type="scientific">Roseovarius litoreus</name>
    <dbReference type="NCBI Taxonomy" id="1155722"/>
    <lineage>
        <taxon>Bacteria</taxon>
        <taxon>Pseudomonadati</taxon>
        <taxon>Pseudomonadota</taxon>
        <taxon>Alphaproteobacteria</taxon>
        <taxon>Rhodobacterales</taxon>
        <taxon>Roseobacteraceae</taxon>
        <taxon>Roseovarius</taxon>
    </lineage>
</organism>
<dbReference type="InterPro" id="IPR015424">
    <property type="entry name" value="PyrdxlP-dep_Trfase"/>
</dbReference>
<evidence type="ECO:0000313" key="2">
    <source>
        <dbReference type="Proteomes" id="UP000322545"/>
    </source>
</evidence>
<gene>
    <name evidence="1" type="ORF">SAMN05443432_1151</name>
</gene>
<evidence type="ECO:0000313" key="1">
    <source>
        <dbReference type="EMBL" id="SHM75519.1"/>
    </source>
</evidence>
<dbReference type="InterPro" id="IPR015422">
    <property type="entry name" value="PyrdxlP-dep_Trfase_small"/>
</dbReference>
<evidence type="ECO:0008006" key="3">
    <source>
        <dbReference type="Google" id="ProtNLM"/>
    </source>
</evidence>
<reference evidence="1 2" key="1">
    <citation type="submission" date="2016-11" db="EMBL/GenBank/DDBJ databases">
        <authorList>
            <person name="Varghese N."/>
            <person name="Submissions S."/>
        </authorList>
    </citation>
    <scope>NUCLEOTIDE SEQUENCE [LARGE SCALE GENOMIC DNA]</scope>
    <source>
        <strain evidence="1 2">DSM 28249</strain>
    </source>
</reference>
<dbReference type="EMBL" id="FRCB01000015">
    <property type="protein sequence ID" value="SHM75519.1"/>
    <property type="molecule type" value="Genomic_DNA"/>
</dbReference>
<sequence>EAAGIPHRIVGHPTLFDVVFTDRDVRTYRDVLSGDQTKTARFNAVLRENGVFKSPGKVYPSLALTEDDFELTEAAIVKAAGAIA</sequence>
<dbReference type="SUPFAM" id="SSF53383">
    <property type="entry name" value="PLP-dependent transferases"/>
    <property type="match status" value="1"/>
</dbReference>
<accession>A0A1M7LCB8</accession>
<dbReference type="Proteomes" id="UP000322545">
    <property type="component" value="Unassembled WGS sequence"/>
</dbReference>
<dbReference type="Gene3D" id="3.90.1150.10">
    <property type="entry name" value="Aspartate Aminotransferase, domain 1"/>
    <property type="match status" value="1"/>
</dbReference>
<proteinExistence type="predicted"/>